<reference evidence="3 4" key="1">
    <citation type="submission" date="2018-12" db="EMBL/GenBank/DDBJ databases">
        <authorList>
            <consortium name="Pathogen Informatics"/>
        </authorList>
    </citation>
    <scope>NUCLEOTIDE SEQUENCE [LARGE SCALE GENOMIC DNA]</scope>
    <source>
        <strain evidence="3 4">NCTC11951</strain>
    </source>
</reference>
<dbReference type="Proteomes" id="UP000275504">
    <property type="component" value="Chromosome"/>
</dbReference>
<evidence type="ECO:0000313" key="3">
    <source>
        <dbReference type="EMBL" id="VEG62621.1"/>
    </source>
</evidence>
<feature type="domain" description="tRNA(Ile)-lysidine/2-thiocytidine synthase N-terminal" evidence="2">
    <location>
        <begin position="28"/>
        <end position="190"/>
    </location>
</feature>
<evidence type="ECO:0000259" key="2">
    <source>
        <dbReference type="Pfam" id="PF01171"/>
    </source>
</evidence>
<dbReference type="GO" id="GO:0016740">
    <property type="term" value="F:transferase activity"/>
    <property type="evidence" value="ECO:0007669"/>
    <property type="project" value="UniProtKB-KW"/>
</dbReference>
<dbReference type="InterPro" id="IPR014729">
    <property type="entry name" value="Rossmann-like_a/b/a_fold"/>
</dbReference>
<evidence type="ECO:0000256" key="1">
    <source>
        <dbReference type="ARBA" id="ARBA00022679"/>
    </source>
</evidence>
<proteinExistence type="predicted"/>
<dbReference type="PANTHER" id="PTHR43686">
    <property type="entry name" value="SULFURTRANSFERASE-RELATED"/>
    <property type="match status" value="1"/>
</dbReference>
<accession>A0A3S5EKN1</accession>
<keyword evidence="1" id="KW-0808">Transferase</keyword>
<name>A0A3S5EKN1_CAMJU</name>
<dbReference type="Gene3D" id="3.40.50.620">
    <property type="entry name" value="HUPs"/>
    <property type="match status" value="1"/>
</dbReference>
<dbReference type="GO" id="GO:0008033">
    <property type="term" value="P:tRNA processing"/>
    <property type="evidence" value="ECO:0007669"/>
    <property type="project" value="InterPro"/>
</dbReference>
<sequence>MINLSKKLIRQVAQANAKFGLIKDGDRVLLGLSGGKDSLALAHLLNRMQAHVPFKFELEAVTLSYGMGEDYSGLHAHCEEHDIKHSVLDSNIYEMSSDTIRENSSFCSYFSRMRRGTLYTYALEKGFNKLAIAHHLDDAAESFFMNFIHNGALRTLAPIYQSKRGVTVIRPLIFVRERQLRDNATQNELSVIGNEFCPGMKLSEKNVKFPHAREEAKQLLANLEKNHPKLFTSLKTAFANLHTESFWLERTKI</sequence>
<dbReference type="PIRSF" id="PIRSF004976">
    <property type="entry name" value="ATPase_YdaO"/>
    <property type="match status" value="1"/>
</dbReference>
<dbReference type="InterPro" id="IPR035107">
    <property type="entry name" value="tRNA_thiolation_TtcA_Ctu1"/>
</dbReference>
<dbReference type="PANTHER" id="PTHR43686:SF1">
    <property type="entry name" value="AMINOTRAN_5 DOMAIN-CONTAINING PROTEIN"/>
    <property type="match status" value="1"/>
</dbReference>
<dbReference type="AlphaFoldDB" id="A0A3S5EKN1"/>
<evidence type="ECO:0000313" key="4">
    <source>
        <dbReference type="Proteomes" id="UP000275504"/>
    </source>
</evidence>
<protein>
    <submittedName>
        <fullName evidence="3">PP-loop family protein</fullName>
    </submittedName>
</protein>
<organism evidence="3 4">
    <name type="scientific">Campylobacter jejuni subsp. doylei</name>
    <dbReference type="NCBI Taxonomy" id="32021"/>
    <lineage>
        <taxon>Bacteria</taxon>
        <taxon>Pseudomonadati</taxon>
        <taxon>Campylobacterota</taxon>
        <taxon>Epsilonproteobacteria</taxon>
        <taxon>Campylobacterales</taxon>
        <taxon>Campylobacteraceae</taxon>
        <taxon>Campylobacter</taxon>
    </lineage>
</organism>
<dbReference type="InterPro" id="IPR011063">
    <property type="entry name" value="TilS/TtcA_N"/>
</dbReference>
<dbReference type="CDD" id="cd24138">
    <property type="entry name" value="TtcA-like"/>
    <property type="match status" value="1"/>
</dbReference>
<dbReference type="Pfam" id="PF01171">
    <property type="entry name" value="ATP_bind_3"/>
    <property type="match status" value="1"/>
</dbReference>
<gene>
    <name evidence="3" type="primary">ttcA</name>
    <name evidence="3" type="ORF">NCTC11951_01771</name>
</gene>
<dbReference type="EMBL" id="LR134359">
    <property type="protein sequence ID" value="VEG62621.1"/>
    <property type="molecule type" value="Genomic_DNA"/>
</dbReference>
<dbReference type="SUPFAM" id="SSF52402">
    <property type="entry name" value="Adenine nucleotide alpha hydrolases-like"/>
    <property type="match status" value="1"/>
</dbReference>